<feature type="compositionally biased region" description="Low complexity" evidence="1">
    <location>
        <begin position="103"/>
        <end position="120"/>
    </location>
</feature>
<dbReference type="EMBL" id="JBHEZY010000018">
    <property type="protein sequence ID" value="MFC1435349.1"/>
    <property type="molecule type" value="Genomic_DNA"/>
</dbReference>
<gene>
    <name evidence="2" type="ORF">ACEZDB_32385</name>
</gene>
<comment type="caution">
    <text evidence="2">The sequence shown here is derived from an EMBL/GenBank/DDBJ whole genome shotgun (WGS) entry which is preliminary data.</text>
</comment>
<sequence length="274" mass="29628">MDDAVKIRIIADGTCFIDDEFFPVPPGASLNESVLKHLTLEAAAQEAPITADIRDEQANYHMAIQVNIDGTSRPLEPSPGRPAAASQVPAQRREPVQPPPLETSSTQSSLGSSTATASFTEPFPPERPYEALAEPHRSRMQAVLDIARKGDLSTASRAIDGLLAELVSTLGMADAGTLAAVTVQGEIAHLVGNYLYSLQLWIFLTRAWSQQLGTVHPATLRSMRNAVGCWRELAPFDALATSEDLVDLLQQIRIAGGETALWLIGQRVRQLRGK</sequence>
<reference evidence="2 3" key="1">
    <citation type="submission" date="2024-09" db="EMBL/GenBank/DDBJ databases">
        <authorList>
            <person name="Lee S.D."/>
        </authorList>
    </citation>
    <scope>NUCLEOTIDE SEQUENCE [LARGE SCALE GENOMIC DNA]</scope>
    <source>
        <strain evidence="2 3">N1-3</strain>
    </source>
</reference>
<evidence type="ECO:0000313" key="2">
    <source>
        <dbReference type="EMBL" id="MFC1435349.1"/>
    </source>
</evidence>
<evidence type="ECO:0000313" key="3">
    <source>
        <dbReference type="Proteomes" id="UP001592530"/>
    </source>
</evidence>
<feature type="region of interest" description="Disordered" evidence="1">
    <location>
        <begin position="70"/>
        <end position="129"/>
    </location>
</feature>
<dbReference type="Proteomes" id="UP001592530">
    <property type="component" value="Unassembled WGS sequence"/>
</dbReference>
<protein>
    <submittedName>
        <fullName evidence="2">Uncharacterized protein</fullName>
    </submittedName>
</protein>
<evidence type="ECO:0000256" key="1">
    <source>
        <dbReference type="SAM" id="MobiDB-lite"/>
    </source>
</evidence>
<accession>A0ABV6XAS1</accession>
<proteinExistence type="predicted"/>
<dbReference type="RefSeq" id="WP_380558345.1">
    <property type="nucleotide sequence ID" value="NZ_JBHEZY010000018.1"/>
</dbReference>
<name>A0ABV6XAS1_9ACTN</name>
<organism evidence="2 3">
    <name type="scientific">Streptacidiphilus alkalitolerans</name>
    <dbReference type="NCBI Taxonomy" id="3342712"/>
    <lineage>
        <taxon>Bacteria</taxon>
        <taxon>Bacillati</taxon>
        <taxon>Actinomycetota</taxon>
        <taxon>Actinomycetes</taxon>
        <taxon>Kitasatosporales</taxon>
        <taxon>Streptomycetaceae</taxon>
        <taxon>Streptacidiphilus</taxon>
    </lineage>
</organism>